<gene>
    <name evidence="1" type="ORF">GCM10011349_27650</name>
</gene>
<evidence type="ECO:0000313" key="2">
    <source>
        <dbReference type="Proteomes" id="UP000605099"/>
    </source>
</evidence>
<name>A0ABQ2JTR1_9SPHN</name>
<organism evidence="1 2">
    <name type="scientific">Novosphingobium indicum</name>
    <dbReference type="NCBI Taxonomy" id="462949"/>
    <lineage>
        <taxon>Bacteria</taxon>
        <taxon>Pseudomonadati</taxon>
        <taxon>Pseudomonadota</taxon>
        <taxon>Alphaproteobacteria</taxon>
        <taxon>Sphingomonadales</taxon>
        <taxon>Sphingomonadaceae</taxon>
        <taxon>Novosphingobium</taxon>
    </lineage>
</organism>
<dbReference type="EMBL" id="BMLK01000012">
    <property type="protein sequence ID" value="GGN53217.1"/>
    <property type="molecule type" value="Genomic_DNA"/>
</dbReference>
<evidence type="ECO:0000313" key="1">
    <source>
        <dbReference type="EMBL" id="GGN53217.1"/>
    </source>
</evidence>
<accession>A0ABQ2JTR1</accession>
<protein>
    <submittedName>
        <fullName evidence="1">Uncharacterized protein</fullName>
    </submittedName>
</protein>
<dbReference type="Proteomes" id="UP000605099">
    <property type="component" value="Unassembled WGS sequence"/>
</dbReference>
<comment type="caution">
    <text evidence="1">The sequence shown here is derived from an EMBL/GenBank/DDBJ whole genome shotgun (WGS) entry which is preliminary data.</text>
</comment>
<proteinExistence type="predicted"/>
<sequence>MIEAEAGRIDNRAKALDHTAVDQLAHANLARRFRHPDLFREIGNGDSTIAAQNGEDFTIERIQIGFRMVFGHPYYLQYPTT</sequence>
<keyword evidence="2" id="KW-1185">Reference proteome</keyword>
<reference evidence="2" key="1">
    <citation type="journal article" date="2019" name="Int. J. Syst. Evol. Microbiol.">
        <title>The Global Catalogue of Microorganisms (GCM) 10K type strain sequencing project: providing services to taxonomists for standard genome sequencing and annotation.</title>
        <authorList>
            <consortium name="The Broad Institute Genomics Platform"/>
            <consortium name="The Broad Institute Genome Sequencing Center for Infectious Disease"/>
            <person name="Wu L."/>
            <person name="Ma J."/>
        </authorList>
    </citation>
    <scope>NUCLEOTIDE SEQUENCE [LARGE SCALE GENOMIC DNA]</scope>
    <source>
        <strain evidence="2">CGMCC 1.6784</strain>
    </source>
</reference>